<feature type="signal peptide" evidence="2">
    <location>
        <begin position="1"/>
        <end position="36"/>
    </location>
</feature>
<evidence type="ECO:0000313" key="4">
    <source>
        <dbReference type="Proteomes" id="UP000696294"/>
    </source>
</evidence>
<keyword evidence="1" id="KW-0472">Membrane</keyword>
<dbReference type="EMBL" id="JAATEP010000044">
    <property type="protein sequence ID" value="NJP96029.1"/>
    <property type="molecule type" value="Genomic_DNA"/>
</dbReference>
<accession>A0ABX1BHQ3</accession>
<keyword evidence="4" id="KW-1185">Reference proteome</keyword>
<feature type="chain" id="PRO_5045775084" description="ABC transporter permease" evidence="2">
    <location>
        <begin position="37"/>
        <end position="147"/>
    </location>
</feature>
<comment type="caution">
    <text evidence="3">The sequence shown here is derived from an EMBL/GenBank/DDBJ whole genome shotgun (WGS) entry which is preliminary data.</text>
</comment>
<sequence>MAMGALLRRTLPAMAATLAVCALAFFGLLHAPPSYAAPQRAVQTKAMEDPAPEDSLFVNPYWTDRNGATFTHEQVTRALTGPCGTDGTEETAKTYATCSFSHGYRQVAEFHPADRFWQFQWTEAAILLVPALALGGVAVRRTLRPRI</sequence>
<name>A0ABX1BHQ3_9ACTN</name>
<evidence type="ECO:0000256" key="2">
    <source>
        <dbReference type="SAM" id="SignalP"/>
    </source>
</evidence>
<organism evidence="3 4">
    <name type="scientific">Nonomuraea composti</name>
    <dbReference type="NCBI Taxonomy" id="2720023"/>
    <lineage>
        <taxon>Bacteria</taxon>
        <taxon>Bacillati</taxon>
        <taxon>Actinomycetota</taxon>
        <taxon>Actinomycetes</taxon>
        <taxon>Streptosporangiales</taxon>
        <taxon>Streptosporangiaceae</taxon>
        <taxon>Nonomuraea</taxon>
    </lineage>
</organism>
<reference evidence="3 4" key="1">
    <citation type="submission" date="2020-03" db="EMBL/GenBank/DDBJ databases">
        <title>WGS of actinomycetes isolated from Thailand.</title>
        <authorList>
            <person name="Thawai C."/>
        </authorList>
    </citation>
    <scope>NUCLEOTIDE SEQUENCE [LARGE SCALE GENOMIC DNA]</scope>
    <source>
        <strain evidence="3 4">FMUSA5-5</strain>
    </source>
</reference>
<dbReference type="RefSeq" id="WP_168017662.1">
    <property type="nucleotide sequence ID" value="NZ_JAATEP010000044.1"/>
</dbReference>
<evidence type="ECO:0008006" key="5">
    <source>
        <dbReference type="Google" id="ProtNLM"/>
    </source>
</evidence>
<gene>
    <name evidence="3" type="ORF">HCN51_42470</name>
</gene>
<dbReference type="Proteomes" id="UP000696294">
    <property type="component" value="Unassembled WGS sequence"/>
</dbReference>
<feature type="transmembrane region" description="Helical" evidence="1">
    <location>
        <begin position="119"/>
        <end position="139"/>
    </location>
</feature>
<keyword evidence="1" id="KW-1133">Transmembrane helix</keyword>
<evidence type="ECO:0000256" key="1">
    <source>
        <dbReference type="SAM" id="Phobius"/>
    </source>
</evidence>
<keyword evidence="1" id="KW-0812">Transmembrane</keyword>
<keyword evidence="2" id="KW-0732">Signal</keyword>
<protein>
    <recommendedName>
        <fullName evidence="5">ABC transporter permease</fullName>
    </recommendedName>
</protein>
<proteinExistence type="predicted"/>
<evidence type="ECO:0000313" key="3">
    <source>
        <dbReference type="EMBL" id="NJP96029.1"/>
    </source>
</evidence>